<evidence type="ECO:0000256" key="2">
    <source>
        <dbReference type="SAM" id="Phobius"/>
    </source>
</evidence>
<organism evidence="3 4">
    <name type="scientific">Phytohabitans houttuyneae</name>
    <dbReference type="NCBI Taxonomy" id="1076126"/>
    <lineage>
        <taxon>Bacteria</taxon>
        <taxon>Bacillati</taxon>
        <taxon>Actinomycetota</taxon>
        <taxon>Actinomycetes</taxon>
        <taxon>Micromonosporales</taxon>
        <taxon>Micromonosporaceae</taxon>
    </lineage>
</organism>
<reference evidence="3 4" key="1">
    <citation type="submission" date="2020-03" db="EMBL/GenBank/DDBJ databases">
        <title>Whole genome shotgun sequence of Phytohabitans houttuyneae NBRC 108639.</title>
        <authorList>
            <person name="Komaki H."/>
            <person name="Tamura T."/>
        </authorList>
    </citation>
    <scope>NUCLEOTIDE SEQUENCE [LARGE SCALE GENOMIC DNA]</scope>
    <source>
        <strain evidence="3 4">NBRC 108639</strain>
    </source>
</reference>
<proteinExistence type="predicted"/>
<keyword evidence="2" id="KW-0472">Membrane</keyword>
<dbReference type="AlphaFoldDB" id="A0A6V8KLM0"/>
<dbReference type="EMBL" id="BLPF01000003">
    <property type="protein sequence ID" value="GFJ83311.1"/>
    <property type="molecule type" value="Genomic_DNA"/>
</dbReference>
<name>A0A6V8KLM0_9ACTN</name>
<keyword evidence="2" id="KW-0812">Transmembrane</keyword>
<feature type="transmembrane region" description="Helical" evidence="2">
    <location>
        <begin position="135"/>
        <end position="150"/>
    </location>
</feature>
<keyword evidence="2" id="KW-1133">Transmembrane helix</keyword>
<dbReference type="RefSeq" id="WP_173065614.1">
    <property type="nucleotide sequence ID" value="NZ_BLPF01000003.1"/>
</dbReference>
<accession>A0A6V8KLM0</accession>
<comment type="caution">
    <text evidence="3">The sequence shown here is derived from an EMBL/GenBank/DDBJ whole genome shotgun (WGS) entry which is preliminary data.</text>
</comment>
<evidence type="ECO:0000256" key="1">
    <source>
        <dbReference type="SAM" id="MobiDB-lite"/>
    </source>
</evidence>
<gene>
    <name evidence="3" type="ORF">Phou_074910</name>
</gene>
<dbReference type="Proteomes" id="UP000482800">
    <property type="component" value="Unassembled WGS sequence"/>
</dbReference>
<feature type="transmembrane region" description="Helical" evidence="2">
    <location>
        <begin position="65"/>
        <end position="83"/>
    </location>
</feature>
<keyword evidence="4" id="KW-1185">Reference proteome</keyword>
<evidence type="ECO:0000313" key="3">
    <source>
        <dbReference type="EMBL" id="GFJ83311.1"/>
    </source>
</evidence>
<feature type="compositionally biased region" description="Basic residues" evidence="1">
    <location>
        <begin position="161"/>
        <end position="177"/>
    </location>
</feature>
<protein>
    <submittedName>
        <fullName evidence="3">Uncharacterized protein</fullName>
    </submittedName>
</protein>
<feature type="region of interest" description="Disordered" evidence="1">
    <location>
        <begin position="157"/>
        <end position="177"/>
    </location>
</feature>
<reference evidence="3 4" key="2">
    <citation type="submission" date="2020-03" db="EMBL/GenBank/DDBJ databases">
        <authorList>
            <person name="Ichikawa N."/>
            <person name="Kimura A."/>
            <person name="Kitahashi Y."/>
            <person name="Uohara A."/>
        </authorList>
    </citation>
    <scope>NUCLEOTIDE SEQUENCE [LARGE SCALE GENOMIC DNA]</scope>
    <source>
        <strain evidence="3 4">NBRC 108639</strain>
    </source>
</reference>
<sequence>MRRRRRGVPAGRPATRSLATLPTPRWTRQLVRATLATAAAGTWWAALLTITVAGAQDGAADTLSLPGLTLEAATLAAVALALAATRLRTSTDGAAGVVAAPAVLVLALAATMLPARWALFVKPGDPRWPAAHDRWALLLAAALAALLWATRDRQRGPARPALRRRPSPVRQSPRTHT</sequence>
<evidence type="ECO:0000313" key="4">
    <source>
        <dbReference type="Proteomes" id="UP000482800"/>
    </source>
</evidence>
<feature type="transmembrane region" description="Helical" evidence="2">
    <location>
        <begin position="95"/>
        <end position="115"/>
    </location>
</feature>